<name>A0ACD5G836_9SPIR</name>
<proteinExistence type="predicted"/>
<accession>A0ACD5G836</accession>
<sequence length="46" mass="5197">MKIIKNNLIESGFKSLDKIIQGFNKSDFVIIEARPSVSKTLPLHLL</sequence>
<evidence type="ECO:0000313" key="1">
    <source>
        <dbReference type="EMBL" id="XOU08939.1"/>
    </source>
</evidence>
<protein>
    <submittedName>
        <fullName evidence="1">DnaB-like helicase C-terminal domain-containing protein</fullName>
    </submittedName>
</protein>
<organism evidence="1 2">
    <name type="scientific">Borreliella americana</name>
    <dbReference type="NCBI Taxonomy" id="478807"/>
    <lineage>
        <taxon>Bacteria</taxon>
        <taxon>Pseudomonadati</taxon>
        <taxon>Spirochaetota</taxon>
        <taxon>Spirochaetia</taxon>
        <taxon>Spirochaetales</taxon>
        <taxon>Borreliaceae</taxon>
        <taxon>Borreliella</taxon>
    </lineage>
</organism>
<keyword evidence="1" id="KW-0614">Plasmid</keyword>
<keyword evidence="2" id="KW-1185">Reference proteome</keyword>
<evidence type="ECO:0000313" key="2">
    <source>
        <dbReference type="Proteomes" id="UP001305925"/>
    </source>
</evidence>
<gene>
    <name evidence="1" type="ORF">QIA00_05110</name>
</gene>
<dbReference type="Proteomes" id="UP001305925">
    <property type="component" value="Plasmid lp36"/>
</dbReference>
<dbReference type="EMBL" id="CP179252">
    <property type="protein sequence ID" value="XOU08939.1"/>
    <property type="molecule type" value="Genomic_DNA"/>
</dbReference>
<reference evidence="1" key="1">
    <citation type="submission" date="2024-11" db="EMBL/GenBank/DDBJ databases">
        <title>Sequencing of Borrelia variable plasmids from multiple Borrelia sensu lato isolates.</title>
        <authorList>
            <person name="Mongodin E.F."/>
            <person name="Rudenko N."/>
            <person name="Fraser C.M."/>
            <person name="Schutzer S."/>
            <person name="Luft B."/>
            <person name="Morgan R."/>
            <person name="Casjens S."/>
            <person name="Qiu W."/>
        </authorList>
    </citation>
    <scope>NUCLEOTIDE SEQUENCE</scope>
    <source>
        <strain evidence="1">SCW30h</strain>
    </source>
</reference>
<geneLocation type="plasmid" evidence="1 2">
    <name>lp36</name>
</geneLocation>